<accession>A0ABT1N8W2</accession>
<evidence type="ECO:0000259" key="5">
    <source>
        <dbReference type="PROSITE" id="PS51898"/>
    </source>
</evidence>
<dbReference type="PROSITE" id="PS51898">
    <property type="entry name" value="TYR_RECOMBINASE"/>
    <property type="match status" value="1"/>
</dbReference>
<organism evidence="6 7">
    <name type="scientific">Photobacterium pectinilyticum</name>
    <dbReference type="NCBI Taxonomy" id="2906793"/>
    <lineage>
        <taxon>Bacteria</taxon>
        <taxon>Pseudomonadati</taxon>
        <taxon>Pseudomonadota</taxon>
        <taxon>Gammaproteobacteria</taxon>
        <taxon>Vibrionales</taxon>
        <taxon>Vibrionaceae</taxon>
        <taxon>Photobacterium</taxon>
    </lineage>
</organism>
<dbReference type="InterPro" id="IPR002104">
    <property type="entry name" value="Integrase_catalytic"/>
</dbReference>
<keyword evidence="4" id="KW-0233">DNA recombination</keyword>
<name>A0ABT1N8W2_9GAMM</name>
<feature type="domain" description="Tyr recombinase" evidence="5">
    <location>
        <begin position="191"/>
        <end position="409"/>
    </location>
</feature>
<dbReference type="RefSeq" id="WP_255044202.1">
    <property type="nucleotide sequence ID" value="NZ_JANEYT010000057.1"/>
</dbReference>
<protein>
    <submittedName>
        <fullName evidence="6">Site-specific integrase</fullName>
    </submittedName>
</protein>
<evidence type="ECO:0000313" key="7">
    <source>
        <dbReference type="Proteomes" id="UP001524460"/>
    </source>
</evidence>
<dbReference type="Gene3D" id="1.10.150.130">
    <property type="match status" value="1"/>
</dbReference>
<comment type="subcellular location">
    <subcellularLocation>
        <location evidence="1">Cytoplasm</location>
    </subcellularLocation>
</comment>
<evidence type="ECO:0000256" key="3">
    <source>
        <dbReference type="ARBA" id="ARBA00023125"/>
    </source>
</evidence>
<reference evidence="6 7" key="1">
    <citation type="submission" date="2022-07" db="EMBL/GenBank/DDBJ databases">
        <title>Photobacterium pectinilyticum sp. nov., a marine bacterium isolated from surface seawater of Qingdao offshore.</title>
        <authorList>
            <person name="Wang X."/>
        </authorList>
    </citation>
    <scope>NUCLEOTIDE SEQUENCE [LARGE SCALE GENOMIC DNA]</scope>
    <source>
        <strain evidence="6 7">ZSDE20</strain>
    </source>
</reference>
<dbReference type="CDD" id="cd00397">
    <property type="entry name" value="DNA_BRE_C"/>
    <property type="match status" value="1"/>
</dbReference>
<dbReference type="InterPro" id="IPR010998">
    <property type="entry name" value="Integrase_recombinase_N"/>
</dbReference>
<proteinExistence type="predicted"/>
<dbReference type="InterPro" id="IPR011010">
    <property type="entry name" value="DNA_brk_join_enz"/>
</dbReference>
<dbReference type="Pfam" id="PF00589">
    <property type="entry name" value="Phage_integrase"/>
    <property type="match status" value="1"/>
</dbReference>
<evidence type="ECO:0000256" key="4">
    <source>
        <dbReference type="ARBA" id="ARBA00023172"/>
    </source>
</evidence>
<dbReference type="PANTHER" id="PTHR30349">
    <property type="entry name" value="PHAGE INTEGRASE-RELATED"/>
    <property type="match status" value="1"/>
</dbReference>
<dbReference type="InterPro" id="IPR013762">
    <property type="entry name" value="Integrase-like_cat_sf"/>
</dbReference>
<evidence type="ECO:0000256" key="1">
    <source>
        <dbReference type="ARBA" id="ARBA00004496"/>
    </source>
</evidence>
<dbReference type="EMBL" id="JANEYT010000057">
    <property type="protein sequence ID" value="MCQ1060116.1"/>
    <property type="molecule type" value="Genomic_DNA"/>
</dbReference>
<evidence type="ECO:0000256" key="2">
    <source>
        <dbReference type="ARBA" id="ARBA00022908"/>
    </source>
</evidence>
<dbReference type="InterPro" id="IPR050090">
    <property type="entry name" value="Tyrosine_recombinase_XerCD"/>
</dbReference>
<dbReference type="Proteomes" id="UP001524460">
    <property type="component" value="Unassembled WGS sequence"/>
</dbReference>
<keyword evidence="3" id="KW-0238">DNA-binding</keyword>
<dbReference type="SUPFAM" id="SSF56349">
    <property type="entry name" value="DNA breaking-rejoining enzymes"/>
    <property type="match status" value="1"/>
</dbReference>
<evidence type="ECO:0000313" key="6">
    <source>
        <dbReference type="EMBL" id="MCQ1060116.1"/>
    </source>
</evidence>
<dbReference type="PANTHER" id="PTHR30349:SF77">
    <property type="entry name" value="TYROSINE RECOMBINASE XERC"/>
    <property type="match status" value="1"/>
</dbReference>
<keyword evidence="7" id="KW-1185">Reference proteome</keyword>
<sequence>MSYKFYPLIPNADQLEIGVPSINVIIPQVADKIPDALELYEHSLDYLMEVKGNRSNFNAFRTHINLLLNWLWFVREDPIENFRRNEIRAFVDFCNEPPEELISSAPFAHFVYDKLTCQYEVNEKWQPFVNRNEGQPYKRRFETVKSQLSLLSTFFSYLCDVEFVDRNPAATYLKRLTENNMRDVLAADEEVAEKALSDEQVRAVWHTVSEMAKKQPEIHLRSKLLIATLLLIYPRISELASRPGYSPVMSSFRQHTDENWYYFIPRSKNGKSRRVACPRRLIAVLKEYRLFLGFSPLPEKNEKNPLFVRHVSGTRGRDAGILNANLGKEQLRKIVLSVFDRAAESLNDTAAAELRAFNVHALRHTGISKDLASGRSPNLVMADSGHSNLASLSIYSRQNFVDQIGSALEKDF</sequence>
<comment type="caution">
    <text evidence="6">The sequence shown here is derived from an EMBL/GenBank/DDBJ whole genome shotgun (WGS) entry which is preliminary data.</text>
</comment>
<gene>
    <name evidence="6" type="ORF">NHN17_18895</name>
</gene>
<keyword evidence="2" id="KW-0229">DNA integration</keyword>
<dbReference type="Gene3D" id="1.10.443.10">
    <property type="entry name" value="Intergrase catalytic core"/>
    <property type="match status" value="1"/>
</dbReference>